<accession>A0A0K0DPP1</accession>
<dbReference type="WBParaSite" id="ACAC_0001373001-mRNA-1">
    <property type="protein sequence ID" value="ACAC_0001373001-mRNA-1"/>
    <property type="gene ID" value="ACAC_0001373001"/>
</dbReference>
<keyword evidence="2" id="KW-1185">Reference proteome</keyword>
<evidence type="ECO:0000313" key="3">
    <source>
        <dbReference type="WBParaSite" id="ACAC_0001373001-mRNA-1"/>
    </source>
</evidence>
<protein>
    <submittedName>
        <fullName evidence="3">Uncharacterized protein</fullName>
    </submittedName>
</protein>
<feature type="compositionally biased region" description="Basic and acidic residues" evidence="1">
    <location>
        <begin position="33"/>
        <end position="54"/>
    </location>
</feature>
<feature type="compositionally biased region" description="Basic and acidic residues" evidence="1">
    <location>
        <begin position="61"/>
        <end position="76"/>
    </location>
</feature>
<dbReference type="Proteomes" id="UP000035642">
    <property type="component" value="Unassembled WGS sequence"/>
</dbReference>
<reference evidence="2" key="1">
    <citation type="submission" date="2012-09" db="EMBL/GenBank/DDBJ databases">
        <authorList>
            <person name="Martin A.A."/>
        </authorList>
    </citation>
    <scope>NUCLEOTIDE SEQUENCE</scope>
</reference>
<sequence length="159" mass="19028">MDTQLTREDNSTELSITRCCVHQKKFDIKEPGVEKMLNKNSEPEKLKEMDDPAFSRRRKQSFRDKPLKAKRDDNGSKCKKKRERRVRWADQPTSHPSLVLVLLLKFEWQLRRWAMIKYFRRMLRRKGRVVGAPGPRRSLRDREQHLLRLANISVMNRAT</sequence>
<dbReference type="AlphaFoldDB" id="A0A0K0DPP1"/>
<evidence type="ECO:0000256" key="1">
    <source>
        <dbReference type="SAM" id="MobiDB-lite"/>
    </source>
</evidence>
<evidence type="ECO:0000313" key="2">
    <source>
        <dbReference type="Proteomes" id="UP000035642"/>
    </source>
</evidence>
<feature type="region of interest" description="Disordered" evidence="1">
    <location>
        <begin position="33"/>
        <end position="89"/>
    </location>
</feature>
<name>A0A0K0DPP1_ANGCA</name>
<proteinExistence type="predicted"/>
<reference evidence="3" key="2">
    <citation type="submission" date="2017-02" db="UniProtKB">
        <authorList>
            <consortium name="WormBaseParasite"/>
        </authorList>
    </citation>
    <scope>IDENTIFICATION</scope>
</reference>
<organism evidence="2 3">
    <name type="scientific">Angiostrongylus cantonensis</name>
    <name type="common">Rat lungworm</name>
    <dbReference type="NCBI Taxonomy" id="6313"/>
    <lineage>
        <taxon>Eukaryota</taxon>
        <taxon>Metazoa</taxon>
        <taxon>Ecdysozoa</taxon>
        <taxon>Nematoda</taxon>
        <taxon>Chromadorea</taxon>
        <taxon>Rhabditida</taxon>
        <taxon>Rhabditina</taxon>
        <taxon>Rhabditomorpha</taxon>
        <taxon>Strongyloidea</taxon>
        <taxon>Metastrongylidae</taxon>
        <taxon>Angiostrongylus</taxon>
    </lineage>
</organism>